<reference evidence="2" key="1">
    <citation type="submission" date="2017-07" db="EMBL/GenBank/DDBJ databases">
        <title>Brachybacterium sp. VR2415.</title>
        <authorList>
            <person name="Tak E.J."/>
            <person name="Bae J.-W."/>
        </authorList>
    </citation>
    <scope>NUCLEOTIDE SEQUENCE [LARGE SCALE GENOMIC DNA]</scope>
    <source>
        <strain evidence="2">VR2415</strain>
    </source>
</reference>
<evidence type="ECO:0000313" key="1">
    <source>
        <dbReference type="EMBL" id="ASK65213.1"/>
    </source>
</evidence>
<name>A0A220UC18_9MICO</name>
<accession>A0A220UC18</accession>
<gene>
    <name evidence="1" type="ORF">CFK39_04515</name>
</gene>
<sequence length="63" mass="7238">MLMQPPELLGQHTRYREFGQVVDREPDDFAGLIADEVRIDIAHLIAYEEEFVDASVVGWPVRP</sequence>
<proteinExistence type="predicted"/>
<dbReference type="AlphaFoldDB" id="A0A220UC18"/>
<organism evidence="1 2">
    <name type="scientific">Brachybacterium avium</name>
    <dbReference type="NCBI Taxonomy" id="2017485"/>
    <lineage>
        <taxon>Bacteria</taxon>
        <taxon>Bacillati</taxon>
        <taxon>Actinomycetota</taxon>
        <taxon>Actinomycetes</taxon>
        <taxon>Micrococcales</taxon>
        <taxon>Dermabacteraceae</taxon>
        <taxon>Brachybacterium</taxon>
    </lineage>
</organism>
<dbReference type="KEGG" id="brv:CFK39_04515"/>
<dbReference type="EMBL" id="CP022316">
    <property type="protein sequence ID" value="ASK65213.1"/>
    <property type="molecule type" value="Genomic_DNA"/>
</dbReference>
<keyword evidence="2" id="KW-1185">Reference proteome</keyword>
<dbReference type="Proteomes" id="UP000198398">
    <property type="component" value="Chromosome"/>
</dbReference>
<evidence type="ECO:0000313" key="2">
    <source>
        <dbReference type="Proteomes" id="UP000198398"/>
    </source>
</evidence>
<protein>
    <submittedName>
        <fullName evidence="1">Uncharacterized protein</fullName>
    </submittedName>
</protein>